<dbReference type="InterPro" id="IPR016181">
    <property type="entry name" value="Acyl_CoA_acyltransferase"/>
</dbReference>
<evidence type="ECO:0000256" key="6">
    <source>
        <dbReference type="ARBA" id="ARBA00050189"/>
    </source>
</evidence>
<evidence type="ECO:0000313" key="16">
    <source>
        <dbReference type="Proteomes" id="UP000007798"/>
    </source>
</evidence>
<name>B4MUT5_DROWI</name>
<evidence type="ECO:0000256" key="11">
    <source>
        <dbReference type="ARBA" id="ARBA00052178"/>
    </source>
</evidence>
<dbReference type="SUPFAM" id="SSF55729">
    <property type="entry name" value="Acyl-CoA N-acyltransferases (Nat)"/>
    <property type="match status" value="1"/>
</dbReference>
<comment type="catalytic activity">
    <reaction evidence="10">
        <text>serotonin + (9Z)-octadecenoyl-CoA = N-(9Z-octadecenoyl)-serotonin + CoA + H(+)</text>
        <dbReference type="Rhea" id="RHEA:51392"/>
        <dbReference type="ChEBI" id="CHEBI:15378"/>
        <dbReference type="ChEBI" id="CHEBI:57287"/>
        <dbReference type="ChEBI" id="CHEBI:57387"/>
        <dbReference type="ChEBI" id="CHEBI:134064"/>
        <dbReference type="ChEBI" id="CHEBI:350546"/>
    </reaction>
    <physiologicalReaction direction="left-to-right" evidence="10">
        <dbReference type="Rhea" id="RHEA:51393"/>
    </physiologicalReaction>
</comment>
<evidence type="ECO:0000256" key="3">
    <source>
        <dbReference type="ARBA" id="ARBA00037926"/>
    </source>
</evidence>
<keyword evidence="2 15" id="KW-0012">Acyltransferase</keyword>
<dbReference type="KEGG" id="dwi:6642135"/>
<dbReference type="Gene3D" id="3.40.630.30">
    <property type="match status" value="1"/>
</dbReference>
<dbReference type="HOGENOM" id="CLU_085834_2_0_1"/>
<dbReference type="PANTHER" id="PTHR20905:SF1">
    <property type="entry name" value="AT07410P-RELATED"/>
    <property type="match status" value="1"/>
</dbReference>
<comment type="pathway">
    <text evidence="3">Aromatic compound metabolism; melatonin biosynthesis; melatonin from serotonin: step 1/2.</text>
</comment>
<dbReference type="Pfam" id="PF00583">
    <property type="entry name" value="Acetyltransf_1"/>
    <property type="match status" value="1"/>
</dbReference>
<accession>B4MUT5</accession>
<dbReference type="SMR" id="B4MUT5"/>
<comment type="similarity">
    <text evidence="4">Belongs to the acetyltransferase family. AANAT subfamily.</text>
</comment>
<dbReference type="GO" id="GO:0004059">
    <property type="term" value="F:aralkylamine N-acetyltransferase activity"/>
    <property type="evidence" value="ECO:0007669"/>
    <property type="project" value="UniProtKB-EC"/>
</dbReference>
<protein>
    <recommendedName>
        <fullName evidence="5">aralkylamine N-acetyltransferase</fullName>
        <ecNumber evidence="5">2.3.1.87</ecNumber>
    </recommendedName>
</protein>
<evidence type="ECO:0000256" key="12">
    <source>
        <dbReference type="ARBA" id="ARBA00052335"/>
    </source>
</evidence>
<comment type="catalytic activity">
    <reaction evidence="7">
        <text>serotonin + octadecanoyl-CoA = N-octadecanoyl-serotonin + CoA + H(+)</text>
        <dbReference type="Rhea" id="RHEA:51400"/>
        <dbReference type="ChEBI" id="CHEBI:15378"/>
        <dbReference type="ChEBI" id="CHEBI:57287"/>
        <dbReference type="ChEBI" id="CHEBI:57394"/>
        <dbReference type="ChEBI" id="CHEBI:134065"/>
        <dbReference type="ChEBI" id="CHEBI:350546"/>
    </reaction>
    <physiologicalReaction direction="left-to-right" evidence="7">
        <dbReference type="Rhea" id="RHEA:51401"/>
    </physiologicalReaction>
</comment>
<evidence type="ECO:0000256" key="4">
    <source>
        <dbReference type="ARBA" id="ARBA00038182"/>
    </source>
</evidence>
<comment type="catalytic activity">
    <reaction evidence="6">
        <text>dopamine + (9Z)-octadecenoyl-CoA = N-(9Z-octadecanoyl)-dopamine + CoA + H(+)</text>
        <dbReference type="Rhea" id="RHEA:51380"/>
        <dbReference type="ChEBI" id="CHEBI:15378"/>
        <dbReference type="ChEBI" id="CHEBI:31883"/>
        <dbReference type="ChEBI" id="CHEBI:57287"/>
        <dbReference type="ChEBI" id="CHEBI:57387"/>
        <dbReference type="ChEBI" id="CHEBI:59905"/>
    </reaction>
    <physiologicalReaction direction="left-to-right" evidence="6">
        <dbReference type="Rhea" id="RHEA:51381"/>
    </physiologicalReaction>
</comment>
<dbReference type="OMA" id="YMLGVDT"/>
<keyword evidence="1 15" id="KW-0808">Transferase</keyword>
<evidence type="ECO:0000313" key="15">
    <source>
        <dbReference type="EMBL" id="EDW76280.1"/>
    </source>
</evidence>
<evidence type="ECO:0000256" key="10">
    <source>
        <dbReference type="ARBA" id="ARBA00051823"/>
    </source>
</evidence>
<dbReference type="OrthoDB" id="41532at2759"/>
<comment type="catalytic activity">
    <reaction evidence="13">
        <text>serotonin + acetyl-CoA = N-acetylserotonin + CoA + H(+)</text>
        <dbReference type="Rhea" id="RHEA:25217"/>
        <dbReference type="ChEBI" id="CHEBI:15378"/>
        <dbReference type="ChEBI" id="CHEBI:17697"/>
        <dbReference type="ChEBI" id="CHEBI:57287"/>
        <dbReference type="ChEBI" id="CHEBI:57288"/>
        <dbReference type="ChEBI" id="CHEBI:350546"/>
        <dbReference type="EC" id="2.3.1.87"/>
    </reaction>
    <physiologicalReaction direction="left-to-right" evidence="13">
        <dbReference type="Rhea" id="RHEA:25218"/>
    </physiologicalReaction>
</comment>
<keyword evidence="16" id="KW-1185">Reference proteome</keyword>
<evidence type="ECO:0000256" key="13">
    <source>
        <dbReference type="ARBA" id="ARBA00052491"/>
    </source>
</evidence>
<dbReference type="eggNOG" id="ENOG502SFIM">
    <property type="taxonomic scope" value="Eukaryota"/>
</dbReference>
<sequence length="226" mass="25222">MSSSSSPPSSSHSISIRELRLEDYDEVKNFLSKHFFATEPLMSTPGENTAVPEFEDEFHLSLIRQGLSLVAIDENHGNRIVGVALAQSQVPNDLDEQCREVEQRQATCLIDKIHKFLSNLEKRANVFSSFGVERALYLYMLGVDTTVRRQGVGSRLVSSLIDLGRSKAFPVIYVTCTNQHSTKLTTALNFKCVDSQTYADYKDEQGKQVLQPPAPHTKASVMAQQL</sequence>
<dbReference type="EC" id="2.3.1.87" evidence="5"/>
<comment type="catalytic activity">
    <reaction evidence="12">
        <text>dopamine + hexadecanoyl-CoA = N-hexadecanoyl-dopamine + CoA + H(+)</text>
        <dbReference type="Rhea" id="RHEA:51376"/>
        <dbReference type="ChEBI" id="CHEBI:15378"/>
        <dbReference type="ChEBI" id="CHEBI:57287"/>
        <dbReference type="ChEBI" id="CHEBI:57379"/>
        <dbReference type="ChEBI" id="CHEBI:59905"/>
        <dbReference type="ChEBI" id="CHEBI:134058"/>
    </reaction>
    <physiologicalReaction direction="left-to-right" evidence="12">
        <dbReference type="Rhea" id="RHEA:51377"/>
    </physiologicalReaction>
</comment>
<dbReference type="CDD" id="cd04301">
    <property type="entry name" value="NAT_SF"/>
    <property type="match status" value="1"/>
</dbReference>
<evidence type="ECO:0000256" key="8">
    <source>
        <dbReference type="ARBA" id="ARBA00051284"/>
    </source>
</evidence>
<evidence type="ECO:0000256" key="7">
    <source>
        <dbReference type="ARBA" id="ARBA00050849"/>
    </source>
</evidence>
<comment type="catalytic activity">
    <reaction evidence="11">
        <text>serotonin + hexadecanoyl-CoA = N-hexadecanoyl-serotonin + CoA + H(+)</text>
        <dbReference type="Rhea" id="RHEA:51384"/>
        <dbReference type="ChEBI" id="CHEBI:15378"/>
        <dbReference type="ChEBI" id="CHEBI:57287"/>
        <dbReference type="ChEBI" id="CHEBI:57379"/>
        <dbReference type="ChEBI" id="CHEBI:134059"/>
        <dbReference type="ChEBI" id="CHEBI:350546"/>
    </reaction>
    <physiologicalReaction direction="left-to-right" evidence="11">
        <dbReference type="Rhea" id="RHEA:51385"/>
    </physiologicalReaction>
</comment>
<dbReference type="STRING" id="7260.B4MUT5"/>
<dbReference type="AlphaFoldDB" id="B4MUT5"/>
<dbReference type="InParanoid" id="B4MUT5"/>
<proteinExistence type="inferred from homology"/>
<dbReference type="FunFam" id="3.40.630.30:FF:000046">
    <property type="entry name" value="Dopamine N-acetyltransferase"/>
    <property type="match status" value="1"/>
</dbReference>
<dbReference type="EMBL" id="CH963857">
    <property type="protein sequence ID" value="EDW76280.1"/>
    <property type="molecule type" value="Genomic_DNA"/>
</dbReference>
<comment type="catalytic activity">
    <reaction evidence="8">
        <text>serotonin + (5Z,8Z,11Z,14Z)-eicosatetraenoyl-CoA = N-[(5Z,8Z,11Z,14Z)-eicosatetraenoyl]-serotonin + CoA + H(+)</text>
        <dbReference type="Rhea" id="RHEA:51396"/>
        <dbReference type="ChEBI" id="CHEBI:15378"/>
        <dbReference type="ChEBI" id="CHEBI:57287"/>
        <dbReference type="ChEBI" id="CHEBI:57368"/>
        <dbReference type="ChEBI" id="CHEBI:132255"/>
        <dbReference type="ChEBI" id="CHEBI:350546"/>
    </reaction>
    <physiologicalReaction direction="left-to-right" evidence="8">
        <dbReference type="Rhea" id="RHEA:51397"/>
    </physiologicalReaction>
</comment>
<evidence type="ECO:0000256" key="2">
    <source>
        <dbReference type="ARBA" id="ARBA00023315"/>
    </source>
</evidence>
<evidence type="ECO:0000259" key="14">
    <source>
        <dbReference type="Pfam" id="PF00583"/>
    </source>
</evidence>
<dbReference type="InterPro" id="IPR000182">
    <property type="entry name" value="GNAT_dom"/>
</dbReference>
<evidence type="ECO:0000256" key="1">
    <source>
        <dbReference type="ARBA" id="ARBA00022679"/>
    </source>
</evidence>
<dbReference type="PhylomeDB" id="B4MUT5"/>
<evidence type="ECO:0000256" key="9">
    <source>
        <dbReference type="ARBA" id="ARBA00051711"/>
    </source>
</evidence>
<organism evidence="15 16">
    <name type="scientific">Drosophila willistoni</name>
    <name type="common">Fruit fly</name>
    <dbReference type="NCBI Taxonomy" id="7260"/>
    <lineage>
        <taxon>Eukaryota</taxon>
        <taxon>Metazoa</taxon>
        <taxon>Ecdysozoa</taxon>
        <taxon>Arthropoda</taxon>
        <taxon>Hexapoda</taxon>
        <taxon>Insecta</taxon>
        <taxon>Pterygota</taxon>
        <taxon>Neoptera</taxon>
        <taxon>Endopterygota</taxon>
        <taxon>Diptera</taxon>
        <taxon>Brachycera</taxon>
        <taxon>Muscomorpha</taxon>
        <taxon>Ephydroidea</taxon>
        <taxon>Drosophilidae</taxon>
        <taxon>Drosophila</taxon>
        <taxon>Sophophora</taxon>
    </lineage>
</organism>
<evidence type="ECO:0000256" key="5">
    <source>
        <dbReference type="ARBA" id="ARBA00039114"/>
    </source>
</evidence>
<comment type="catalytic activity">
    <reaction evidence="9">
        <text>dopamine + acetyl-CoA = N-acetyldopamine + CoA + H(+)</text>
        <dbReference type="Rhea" id="RHEA:51388"/>
        <dbReference type="ChEBI" id="CHEBI:15378"/>
        <dbReference type="ChEBI" id="CHEBI:57287"/>
        <dbReference type="ChEBI" id="CHEBI:57288"/>
        <dbReference type="ChEBI" id="CHEBI:59905"/>
        <dbReference type="ChEBI" id="CHEBI:125678"/>
    </reaction>
    <physiologicalReaction direction="left-to-right" evidence="9">
        <dbReference type="Rhea" id="RHEA:51389"/>
    </physiologicalReaction>
</comment>
<reference evidence="15 16" key="1">
    <citation type="journal article" date="2007" name="Nature">
        <title>Evolution of genes and genomes on the Drosophila phylogeny.</title>
        <authorList>
            <consortium name="Drosophila 12 Genomes Consortium"/>
            <person name="Clark A.G."/>
            <person name="Eisen M.B."/>
            <person name="Smith D.R."/>
            <person name="Bergman C.M."/>
            <person name="Oliver B."/>
            <person name="Markow T.A."/>
            <person name="Kaufman T.C."/>
            <person name="Kellis M."/>
            <person name="Gelbart W."/>
            <person name="Iyer V.N."/>
            <person name="Pollard D.A."/>
            <person name="Sackton T.B."/>
            <person name="Larracuente A.M."/>
            <person name="Singh N.D."/>
            <person name="Abad J.P."/>
            <person name="Abt D.N."/>
            <person name="Adryan B."/>
            <person name="Aguade M."/>
            <person name="Akashi H."/>
            <person name="Anderson W.W."/>
            <person name="Aquadro C.F."/>
            <person name="Ardell D.H."/>
            <person name="Arguello R."/>
            <person name="Artieri C.G."/>
            <person name="Barbash D.A."/>
            <person name="Barker D."/>
            <person name="Barsanti P."/>
            <person name="Batterham P."/>
            <person name="Batzoglou S."/>
            <person name="Begun D."/>
            <person name="Bhutkar A."/>
            <person name="Blanco E."/>
            <person name="Bosak S.A."/>
            <person name="Bradley R.K."/>
            <person name="Brand A.D."/>
            <person name="Brent M.R."/>
            <person name="Brooks A.N."/>
            <person name="Brown R.H."/>
            <person name="Butlin R.K."/>
            <person name="Caggese C."/>
            <person name="Calvi B.R."/>
            <person name="Bernardo de Carvalho A."/>
            <person name="Caspi A."/>
            <person name="Castrezana S."/>
            <person name="Celniker S.E."/>
            <person name="Chang J.L."/>
            <person name="Chapple C."/>
            <person name="Chatterji S."/>
            <person name="Chinwalla A."/>
            <person name="Civetta A."/>
            <person name="Clifton S.W."/>
            <person name="Comeron J.M."/>
            <person name="Costello J.C."/>
            <person name="Coyne J.A."/>
            <person name="Daub J."/>
            <person name="David R.G."/>
            <person name="Delcher A.L."/>
            <person name="Delehaunty K."/>
            <person name="Do C.B."/>
            <person name="Ebling H."/>
            <person name="Edwards K."/>
            <person name="Eickbush T."/>
            <person name="Evans J.D."/>
            <person name="Filipski A."/>
            <person name="Findeiss S."/>
            <person name="Freyhult E."/>
            <person name="Fulton L."/>
            <person name="Fulton R."/>
            <person name="Garcia A.C."/>
            <person name="Gardiner A."/>
            <person name="Garfield D.A."/>
            <person name="Garvin B.E."/>
            <person name="Gibson G."/>
            <person name="Gilbert D."/>
            <person name="Gnerre S."/>
            <person name="Godfrey J."/>
            <person name="Good R."/>
            <person name="Gotea V."/>
            <person name="Gravely B."/>
            <person name="Greenberg A.J."/>
            <person name="Griffiths-Jones S."/>
            <person name="Gross S."/>
            <person name="Guigo R."/>
            <person name="Gustafson E.A."/>
            <person name="Haerty W."/>
            <person name="Hahn M.W."/>
            <person name="Halligan D.L."/>
            <person name="Halpern A.L."/>
            <person name="Halter G.M."/>
            <person name="Han M.V."/>
            <person name="Heger A."/>
            <person name="Hillier L."/>
            <person name="Hinrichs A.S."/>
            <person name="Holmes I."/>
            <person name="Hoskins R.A."/>
            <person name="Hubisz M.J."/>
            <person name="Hultmark D."/>
            <person name="Huntley M.A."/>
            <person name="Jaffe D.B."/>
            <person name="Jagadeeshan S."/>
            <person name="Jeck W.R."/>
            <person name="Johnson J."/>
            <person name="Jones C.D."/>
            <person name="Jordan W.C."/>
            <person name="Karpen G.H."/>
            <person name="Kataoka E."/>
            <person name="Keightley P.D."/>
            <person name="Kheradpour P."/>
            <person name="Kirkness E.F."/>
            <person name="Koerich L.B."/>
            <person name="Kristiansen K."/>
            <person name="Kudrna D."/>
            <person name="Kulathinal R.J."/>
            <person name="Kumar S."/>
            <person name="Kwok R."/>
            <person name="Lander E."/>
            <person name="Langley C.H."/>
            <person name="Lapoint R."/>
            <person name="Lazzaro B.P."/>
            <person name="Lee S.J."/>
            <person name="Levesque L."/>
            <person name="Li R."/>
            <person name="Lin C.F."/>
            <person name="Lin M.F."/>
            <person name="Lindblad-Toh K."/>
            <person name="Llopart A."/>
            <person name="Long M."/>
            <person name="Low L."/>
            <person name="Lozovsky E."/>
            <person name="Lu J."/>
            <person name="Luo M."/>
            <person name="Machado C.A."/>
            <person name="Makalowski W."/>
            <person name="Marzo M."/>
            <person name="Matsuda M."/>
            <person name="Matzkin L."/>
            <person name="McAllister B."/>
            <person name="McBride C.S."/>
            <person name="McKernan B."/>
            <person name="McKernan K."/>
            <person name="Mendez-Lago M."/>
            <person name="Minx P."/>
            <person name="Mollenhauer M.U."/>
            <person name="Montooth K."/>
            <person name="Mount S.M."/>
            <person name="Mu X."/>
            <person name="Myers E."/>
            <person name="Negre B."/>
            <person name="Newfeld S."/>
            <person name="Nielsen R."/>
            <person name="Noor M.A."/>
            <person name="O'Grady P."/>
            <person name="Pachter L."/>
            <person name="Papaceit M."/>
            <person name="Parisi M.J."/>
            <person name="Parisi M."/>
            <person name="Parts L."/>
            <person name="Pedersen J.S."/>
            <person name="Pesole G."/>
            <person name="Phillippy A.M."/>
            <person name="Ponting C.P."/>
            <person name="Pop M."/>
            <person name="Porcelli D."/>
            <person name="Powell J.R."/>
            <person name="Prohaska S."/>
            <person name="Pruitt K."/>
            <person name="Puig M."/>
            <person name="Quesneville H."/>
            <person name="Ram K.R."/>
            <person name="Rand D."/>
            <person name="Rasmussen M.D."/>
            <person name="Reed L.K."/>
            <person name="Reenan R."/>
            <person name="Reily A."/>
            <person name="Remington K.A."/>
            <person name="Rieger T.T."/>
            <person name="Ritchie M.G."/>
            <person name="Robin C."/>
            <person name="Rogers Y.H."/>
            <person name="Rohde C."/>
            <person name="Rozas J."/>
            <person name="Rubenfield M.J."/>
            <person name="Ruiz A."/>
            <person name="Russo S."/>
            <person name="Salzberg S.L."/>
            <person name="Sanchez-Gracia A."/>
            <person name="Saranga D.J."/>
            <person name="Sato H."/>
            <person name="Schaeffer S.W."/>
            <person name="Schatz M.C."/>
            <person name="Schlenke T."/>
            <person name="Schwartz R."/>
            <person name="Segarra C."/>
            <person name="Singh R.S."/>
            <person name="Sirot L."/>
            <person name="Sirota M."/>
            <person name="Sisneros N.B."/>
            <person name="Smith C.D."/>
            <person name="Smith T.F."/>
            <person name="Spieth J."/>
            <person name="Stage D.E."/>
            <person name="Stark A."/>
            <person name="Stephan W."/>
            <person name="Strausberg R.L."/>
            <person name="Strempel S."/>
            <person name="Sturgill D."/>
            <person name="Sutton G."/>
            <person name="Sutton G.G."/>
            <person name="Tao W."/>
            <person name="Teichmann S."/>
            <person name="Tobari Y.N."/>
            <person name="Tomimura Y."/>
            <person name="Tsolas J.M."/>
            <person name="Valente V.L."/>
            <person name="Venter E."/>
            <person name="Venter J.C."/>
            <person name="Vicario S."/>
            <person name="Vieira F.G."/>
            <person name="Vilella A.J."/>
            <person name="Villasante A."/>
            <person name="Walenz B."/>
            <person name="Wang J."/>
            <person name="Wasserman M."/>
            <person name="Watts T."/>
            <person name="Wilson D."/>
            <person name="Wilson R.K."/>
            <person name="Wing R.A."/>
            <person name="Wolfner M.F."/>
            <person name="Wong A."/>
            <person name="Wong G.K."/>
            <person name="Wu C.I."/>
            <person name="Wu G."/>
            <person name="Yamamoto D."/>
            <person name="Yang H.P."/>
            <person name="Yang S.P."/>
            <person name="Yorke J.A."/>
            <person name="Yoshida K."/>
            <person name="Zdobnov E."/>
            <person name="Zhang P."/>
            <person name="Zhang Y."/>
            <person name="Zimin A.V."/>
            <person name="Baldwin J."/>
            <person name="Abdouelleil A."/>
            <person name="Abdulkadir J."/>
            <person name="Abebe A."/>
            <person name="Abera B."/>
            <person name="Abreu J."/>
            <person name="Acer S.C."/>
            <person name="Aftuck L."/>
            <person name="Alexander A."/>
            <person name="An P."/>
            <person name="Anderson E."/>
            <person name="Anderson S."/>
            <person name="Arachi H."/>
            <person name="Azer M."/>
            <person name="Bachantsang P."/>
            <person name="Barry A."/>
            <person name="Bayul T."/>
            <person name="Berlin A."/>
            <person name="Bessette D."/>
            <person name="Bloom T."/>
            <person name="Blye J."/>
            <person name="Boguslavskiy L."/>
            <person name="Bonnet C."/>
            <person name="Boukhgalter B."/>
            <person name="Bourzgui I."/>
            <person name="Brown A."/>
            <person name="Cahill P."/>
            <person name="Channer S."/>
            <person name="Cheshatsang Y."/>
            <person name="Chuda L."/>
            <person name="Citroen M."/>
            <person name="Collymore A."/>
            <person name="Cooke P."/>
            <person name="Costello M."/>
            <person name="D'Aco K."/>
            <person name="Daza R."/>
            <person name="De Haan G."/>
            <person name="DeGray S."/>
            <person name="DeMaso C."/>
            <person name="Dhargay N."/>
            <person name="Dooley K."/>
            <person name="Dooley E."/>
            <person name="Doricent M."/>
            <person name="Dorje P."/>
            <person name="Dorjee K."/>
            <person name="Dupes A."/>
            <person name="Elong R."/>
            <person name="Falk J."/>
            <person name="Farina A."/>
            <person name="Faro S."/>
            <person name="Ferguson D."/>
            <person name="Fisher S."/>
            <person name="Foley C.D."/>
            <person name="Franke A."/>
            <person name="Friedrich D."/>
            <person name="Gadbois L."/>
            <person name="Gearin G."/>
            <person name="Gearin C.R."/>
            <person name="Giannoukos G."/>
            <person name="Goode T."/>
            <person name="Graham J."/>
            <person name="Grandbois E."/>
            <person name="Grewal S."/>
            <person name="Gyaltsen K."/>
            <person name="Hafez N."/>
            <person name="Hagos B."/>
            <person name="Hall J."/>
            <person name="Henson C."/>
            <person name="Hollinger A."/>
            <person name="Honan T."/>
            <person name="Huard M.D."/>
            <person name="Hughes L."/>
            <person name="Hurhula B."/>
            <person name="Husby M.E."/>
            <person name="Kamat A."/>
            <person name="Kanga B."/>
            <person name="Kashin S."/>
            <person name="Khazanovich D."/>
            <person name="Kisner P."/>
            <person name="Lance K."/>
            <person name="Lara M."/>
            <person name="Lee W."/>
            <person name="Lennon N."/>
            <person name="Letendre F."/>
            <person name="LeVine R."/>
            <person name="Lipovsky A."/>
            <person name="Liu X."/>
            <person name="Liu J."/>
            <person name="Liu S."/>
            <person name="Lokyitsang T."/>
            <person name="Lokyitsang Y."/>
            <person name="Lubonja R."/>
            <person name="Lui A."/>
            <person name="MacDonald P."/>
            <person name="Magnisalis V."/>
            <person name="Maru K."/>
            <person name="Matthews C."/>
            <person name="McCusker W."/>
            <person name="McDonough S."/>
            <person name="Mehta T."/>
            <person name="Meldrim J."/>
            <person name="Meneus L."/>
            <person name="Mihai O."/>
            <person name="Mihalev A."/>
            <person name="Mihova T."/>
            <person name="Mittelman R."/>
            <person name="Mlenga V."/>
            <person name="Montmayeur A."/>
            <person name="Mulrain L."/>
            <person name="Navidi A."/>
            <person name="Naylor J."/>
            <person name="Negash T."/>
            <person name="Nguyen T."/>
            <person name="Nguyen N."/>
            <person name="Nicol R."/>
            <person name="Norbu C."/>
            <person name="Norbu N."/>
            <person name="Novod N."/>
            <person name="O'Neill B."/>
            <person name="Osman S."/>
            <person name="Markiewicz E."/>
            <person name="Oyono O.L."/>
            <person name="Patti C."/>
            <person name="Phunkhang P."/>
            <person name="Pierre F."/>
            <person name="Priest M."/>
            <person name="Raghuraman S."/>
            <person name="Rege F."/>
            <person name="Reyes R."/>
            <person name="Rise C."/>
            <person name="Rogov P."/>
            <person name="Ross K."/>
            <person name="Ryan E."/>
            <person name="Settipalli S."/>
            <person name="Shea T."/>
            <person name="Sherpa N."/>
            <person name="Shi L."/>
            <person name="Shih D."/>
            <person name="Sparrow T."/>
            <person name="Spaulding J."/>
            <person name="Stalker J."/>
            <person name="Stange-Thomann N."/>
            <person name="Stavropoulos S."/>
            <person name="Stone C."/>
            <person name="Strader C."/>
            <person name="Tesfaye S."/>
            <person name="Thomson T."/>
            <person name="Thoulutsang Y."/>
            <person name="Thoulutsang D."/>
            <person name="Topham K."/>
            <person name="Topping I."/>
            <person name="Tsamla T."/>
            <person name="Vassiliev H."/>
            <person name="Vo A."/>
            <person name="Wangchuk T."/>
            <person name="Wangdi T."/>
            <person name="Weiand M."/>
            <person name="Wilkinson J."/>
            <person name="Wilson A."/>
            <person name="Yadav S."/>
            <person name="Young G."/>
            <person name="Yu Q."/>
            <person name="Zembek L."/>
            <person name="Zhong D."/>
            <person name="Zimmer A."/>
            <person name="Zwirko Z."/>
            <person name="Jaffe D.B."/>
            <person name="Alvarez P."/>
            <person name="Brockman W."/>
            <person name="Butler J."/>
            <person name="Chin C."/>
            <person name="Gnerre S."/>
            <person name="Grabherr M."/>
            <person name="Kleber M."/>
            <person name="Mauceli E."/>
            <person name="MacCallum I."/>
        </authorList>
    </citation>
    <scope>NUCLEOTIDE SEQUENCE [LARGE SCALE GENOMIC DNA]</scope>
    <source>
        <strain evidence="16">Tucson 14030-0811.24</strain>
    </source>
</reference>
<feature type="domain" description="N-acetyltransferase" evidence="14">
    <location>
        <begin position="125"/>
        <end position="185"/>
    </location>
</feature>
<gene>
    <name evidence="15" type="primary">Dwil\GK14749</name>
    <name evidence="15" type="ORF">Dwil_GK14749</name>
</gene>
<dbReference type="PANTHER" id="PTHR20905">
    <property type="entry name" value="N-ACETYLTRANSFERASE-RELATED"/>
    <property type="match status" value="1"/>
</dbReference>
<dbReference type="Proteomes" id="UP000007798">
    <property type="component" value="Unassembled WGS sequence"/>
</dbReference>